<protein>
    <submittedName>
        <fullName evidence="1">Uncharacterized protein</fullName>
    </submittedName>
</protein>
<gene>
    <name evidence="1" type="ORF">V1517DRAFT_335943</name>
</gene>
<name>A0ACC3TWG0_9ASCO</name>
<evidence type="ECO:0000313" key="1">
    <source>
        <dbReference type="EMBL" id="KAK9325336.1"/>
    </source>
</evidence>
<sequence>MYVPLKADFAISKRYIYYYDDGGLSIGAYIGIVLGILVVSCLIQFLVWQREPPKRNQTRTDSQEPYSVNISSDHVPLSAPYQPAPTYRKVEAESYEMNNVSPSAALHGSHY</sequence>
<dbReference type="EMBL" id="MU970041">
    <property type="protein sequence ID" value="KAK9325336.1"/>
    <property type="molecule type" value="Genomic_DNA"/>
</dbReference>
<keyword evidence="2" id="KW-1185">Reference proteome</keyword>
<accession>A0ACC3TWG0</accession>
<proteinExistence type="predicted"/>
<comment type="caution">
    <text evidence="1">The sequence shown here is derived from an EMBL/GenBank/DDBJ whole genome shotgun (WGS) entry which is preliminary data.</text>
</comment>
<organism evidence="1 2">
    <name type="scientific">Lipomyces orientalis</name>
    <dbReference type="NCBI Taxonomy" id="1233043"/>
    <lineage>
        <taxon>Eukaryota</taxon>
        <taxon>Fungi</taxon>
        <taxon>Dikarya</taxon>
        <taxon>Ascomycota</taxon>
        <taxon>Saccharomycotina</taxon>
        <taxon>Lipomycetes</taxon>
        <taxon>Lipomycetales</taxon>
        <taxon>Lipomycetaceae</taxon>
        <taxon>Lipomyces</taxon>
    </lineage>
</organism>
<reference evidence="2" key="1">
    <citation type="journal article" date="2024" name="Front. Bioeng. Biotechnol.">
        <title>Genome-scale model development and genomic sequencing of the oleaginous clade Lipomyces.</title>
        <authorList>
            <person name="Czajka J.J."/>
            <person name="Han Y."/>
            <person name="Kim J."/>
            <person name="Mondo S.J."/>
            <person name="Hofstad B.A."/>
            <person name="Robles A."/>
            <person name="Haridas S."/>
            <person name="Riley R."/>
            <person name="LaButti K."/>
            <person name="Pangilinan J."/>
            <person name="Andreopoulos W."/>
            <person name="Lipzen A."/>
            <person name="Yan J."/>
            <person name="Wang M."/>
            <person name="Ng V."/>
            <person name="Grigoriev I.V."/>
            <person name="Spatafora J.W."/>
            <person name="Magnuson J.K."/>
            <person name="Baker S.E."/>
            <person name="Pomraning K.R."/>
        </authorList>
    </citation>
    <scope>NUCLEOTIDE SEQUENCE [LARGE SCALE GENOMIC DNA]</scope>
    <source>
        <strain evidence="2">CBS 10300</strain>
    </source>
</reference>
<evidence type="ECO:0000313" key="2">
    <source>
        <dbReference type="Proteomes" id="UP001489719"/>
    </source>
</evidence>
<dbReference type="Proteomes" id="UP001489719">
    <property type="component" value="Unassembled WGS sequence"/>
</dbReference>